<dbReference type="PRINTS" id="PR00344">
    <property type="entry name" value="BCTRLSENSOR"/>
</dbReference>
<dbReference type="SUPFAM" id="SSF47384">
    <property type="entry name" value="Homodimeric domain of signal transducing histidine kinase"/>
    <property type="match status" value="1"/>
</dbReference>
<reference evidence="15" key="1">
    <citation type="submission" date="2018-02" db="EMBL/GenBank/DDBJ databases">
        <title>Genome sequence of Desulfocucumis palustris strain NAW-5.</title>
        <authorList>
            <person name="Watanabe M."/>
            <person name="Kojima H."/>
            <person name="Fukui M."/>
        </authorList>
    </citation>
    <scope>NUCLEOTIDE SEQUENCE [LARGE SCALE GENOMIC DNA]</scope>
    <source>
        <strain evidence="15">NAW-5</strain>
    </source>
</reference>
<proteinExistence type="predicted"/>
<dbReference type="InterPro" id="IPR003661">
    <property type="entry name" value="HisK_dim/P_dom"/>
</dbReference>
<dbReference type="EC" id="2.7.13.3" evidence="3"/>
<keyword evidence="15" id="KW-1185">Reference proteome</keyword>
<dbReference type="Pfam" id="PF02518">
    <property type="entry name" value="HATPase_c"/>
    <property type="match status" value="1"/>
</dbReference>
<dbReference type="FunFam" id="1.10.287.130:FF:000001">
    <property type="entry name" value="Two-component sensor histidine kinase"/>
    <property type="match status" value="1"/>
</dbReference>
<evidence type="ECO:0000256" key="4">
    <source>
        <dbReference type="ARBA" id="ARBA00022553"/>
    </source>
</evidence>
<evidence type="ECO:0000256" key="2">
    <source>
        <dbReference type="ARBA" id="ARBA00004370"/>
    </source>
</evidence>
<dbReference type="PANTHER" id="PTHR45436:SF5">
    <property type="entry name" value="SENSOR HISTIDINE KINASE TRCS"/>
    <property type="match status" value="1"/>
</dbReference>
<dbReference type="Pfam" id="PF00512">
    <property type="entry name" value="HisKA"/>
    <property type="match status" value="1"/>
</dbReference>
<comment type="caution">
    <text evidence="14">The sequence shown here is derived from an EMBL/GenBank/DDBJ whole genome shotgun (WGS) entry which is preliminary data.</text>
</comment>
<feature type="domain" description="HAMP" evidence="13">
    <location>
        <begin position="183"/>
        <end position="237"/>
    </location>
</feature>
<dbReference type="InterPro" id="IPR004358">
    <property type="entry name" value="Sig_transdc_His_kin-like_C"/>
</dbReference>
<comment type="subcellular location">
    <subcellularLocation>
        <location evidence="2">Membrane</location>
    </subcellularLocation>
</comment>
<dbReference type="Gene3D" id="3.30.565.10">
    <property type="entry name" value="Histidine kinase-like ATPase, C-terminal domain"/>
    <property type="match status" value="1"/>
</dbReference>
<dbReference type="SUPFAM" id="SSF55874">
    <property type="entry name" value="ATPase domain of HSP90 chaperone/DNA topoisomerase II/histidine kinase"/>
    <property type="match status" value="1"/>
</dbReference>
<evidence type="ECO:0000313" key="15">
    <source>
        <dbReference type="Proteomes" id="UP000239549"/>
    </source>
</evidence>
<dbReference type="CDD" id="cd00075">
    <property type="entry name" value="HATPase"/>
    <property type="match status" value="1"/>
</dbReference>
<dbReference type="InterPro" id="IPR050428">
    <property type="entry name" value="TCS_sensor_his_kinase"/>
</dbReference>
<evidence type="ECO:0000256" key="5">
    <source>
        <dbReference type="ARBA" id="ARBA00022679"/>
    </source>
</evidence>
<keyword evidence="8 11" id="KW-1133">Transmembrane helix</keyword>
<dbReference type="RefSeq" id="WP_104371388.1">
    <property type="nucleotide sequence ID" value="NZ_BFAV01000071.1"/>
</dbReference>
<feature type="transmembrane region" description="Helical" evidence="11">
    <location>
        <begin position="161"/>
        <end position="182"/>
    </location>
</feature>
<keyword evidence="5" id="KW-0808">Transferase</keyword>
<evidence type="ECO:0000256" key="9">
    <source>
        <dbReference type="ARBA" id="ARBA00023012"/>
    </source>
</evidence>
<dbReference type="InterPro" id="IPR003594">
    <property type="entry name" value="HATPase_dom"/>
</dbReference>
<evidence type="ECO:0000256" key="6">
    <source>
        <dbReference type="ARBA" id="ARBA00022692"/>
    </source>
</evidence>
<organism evidence="14 15">
    <name type="scientific">Desulfocucumis palustris</name>
    <dbReference type="NCBI Taxonomy" id="1898651"/>
    <lineage>
        <taxon>Bacteria</taxon>
        <taxon>Bacillati</taxon>
        <taxon>Bacillota</taxon>
        <taxon>Clostridia</taxon>
        <taxon>Eubacteriales</taxon>
        <taxon>Desulfocucumaceae</taxon>
        <taxon>Desulfocucumis</taxon>
    </lineage>
</organism>
<dbReference type="CDD" id="cd00082">
    <property type="entry name" value="HisKA"/>
    <property type="match status" value="1"/>
</dbReference>
<dbReference type="GO" id="GO:0005886">
    <property type="term" value="C:plasma membrane"/>
    <property type="evidence" value="ECO:0007669"/>
    <property type="project" value="TreeGrafter"/>
</dbReference>
<accession>A0A2L2XA30</accession>
<evidence type="ECO:0000259" key="12">
    <source>
        <dbReference type="PROSITE" id="PS50109"/>
    </source>
</evidence>
<sequence>MSVRLKLTFLYTGVLALTLTIFAGLVYVNMSRTLHNEIDQSIYTKALSVVKSIQIPYPLREILLLPDVDVFSSPDTYLQVVDEQGRLAAHSRNLGARLLPLSESTLKKALTGKGFYETVRSDNLTLRIYNLPLIVNGKMAGILQVGRTLYQTDEVLKRLKLFMFTMGLSTVVIAGLLGLSLARVAFRPVEKISETASSIQKGSDLERRIDYSGPRDELGMLVFTINGMLERLETAYRRLERSNEVQRRFVADASHELRTPLTTIRGNAEFLIKMREKGQPEEMDALRDIVSEAERLTRMVAGLLTLARADAGRELETVGTDLGGLLDEVARGGRLLGDHVHFEYKGFQIPGELTAKVNADLIKQVLFIMLDNAFKYTPPGGTVTLRAERRKGKPGEKDLAAVTVSDTGPGIPEEEKEKIFQRFYRGDCIRCSSGSGLGLSIARRIVELHQGGIELRTGVGEGSHFTVLLPLDN</sequence>
<dbReference type="InterPro" id="IPR036890">
    <property type="entry name" value="HATPase_C_sf"/>
</dbReference>
<dbReference type="InterPro" id="IPR036097">
    <property type="entry name" value="HisK_dim/P_sf"/>
</dbReference>
<keyword evidence="4" id="KW-0597">Phosphoprotein</keyword>
<evidence type="ECO:0000256" key="7">
    <source>
        <dbReference type="ARBA" id="ARBA00022777"/>
    </source>
</evidence>
<dbReference type="Pfam" id="PF00672">
    <property type="entry name" value="HAMP"/>
    <property type="match status" value="1"/>
</dbReference>
<keyword evidence="6 11" id="KW-0812">Transmembrane</keyword>
<dbReference type="Gene3D" id="6.10.340.10">
    <property type="match status" value="1"/>
</dbReference>
<evidence type="ECO:0000256" key="1">
    <source>
        <dbReference type="ARBA" id="ARBA00000085"/>
    </source>
</evidence>
<evidence type="ECO:0000259" key="13">
    <source>
        <dbReference type="PROSITE" id="PS50885"/>
    </source>
</evidence>
<dbReference type="SMART" id="SM00304">
    <property type="entry name" value="HAMP"/>
    <property type="match status" value="1"/>
</dbReference>
<dbReference type="SMART" id="SM00388">
    <property type="entry name" value="HisKA"/>
    <property type="match status" value="1"/>
</dbReference>
<evidence type="ECO:0000256" key="3">
    <source>
        <dbReference type="ARBA" id="ARBA00012438"/>
    </source>
</evidence>
<dbReference type="AlphaFoldDB" id="A0A2L2XA30"/>
<dbReference type="PROSITE" id="PS50885">
    <property type="entry name" value="HAMP"/>
    <property type="match status" value="1"/>
</dbReference>
<protein>
    <recommendedName>
        <fullName evidence="3">histidine kinase</fullName>
        <ecNumber evidence="3">2.7.13.3</ecNumber>
    </recommendedName>
</protein>
<dbReference type="InterPro" id="IPR005467">
    <property type="entry name" value="His_kinase_dom"/>
</dbReference>
<dbReference type="EMBL" id="BFAV01000071">
    <property type="protein sequence ID" value="GBF32920.1"/>
    <property type="molecule type" value="Genomic_DNA"/>
</dbReference>
<dbReference type="PROSITE" id="PS50109">
    <property type="entry name" value="HIS_KIN"/>
    <property type="match status" value="1"/>
</dbReference>
<name>A0A2L2XA30_9FIRM</name>
<evidence type="ECO:0000256" key="8">
    <source>
        <dbReference type="ARBA" id="ARBA00022989"/>
    </source>
</evidence>
<dbReference type="PANTHER" id="PTHR45436">
    <property type="entry name" value="SENSOR HISTIDINE KINASE YKOH"/>
    <property type="match status" value="1"/>
</dbReference>
<dbReference type="CDD" id="cd06225">
    <property type="entry name" value="HAMP"/>
    <property type="match status" value="1"/>
</dbReference>
<evidence type="ECO:0000313" key="14">
    <source>
        <dbReference type="EMBL" id="GBF32920.1"/>
    </source>
</evidence>
<comment type="catalytic activity">
    <reaction evidence="1">
        <text>ATP + protein L-histidine = ADP + protein N-phospho-L-histidine.</text>
        <dbReference type="EC" id="2.7.13.3"/>
    </reaction>
</comment>
<dbReference type="OrthoDB" id="112712at2"/>
<dbReference type="SMART" id="SM00387">
    <property type="entry name" value="HATPase_c"/>
    <property type="match status" value="1"/>
</dbReference>
<keyword evidence="10 11" id="KW-0472">Membrane</keyword>
<keyword evidence="9" id="KW-0902">Two-component regulatory system</keyword>
<gene>
    <name evidence="14" type="ORF">DCCM_2017</name>
</gene>
<dbReference type="Proteomes" id="UP000239549">
    <property type="component" value="Unassembled WGS sequence"/>
</dbReference>
<feature type="domain" description="Histidine kinase" evidence="12">
    <location>
        <begin position="252"/>
        <end position="473"/>
    </location>
</feature>
<dbReference type="Gene3D" id="1.10.287.130">
    <property type="match status" value="1"/>
</dbReference>
<keyword evidence="7 14" id="KW-0418">Kinase</keyword>
<dbReference type="GO" id="GO:0000155">
    <property type="term" value="F:phosphorelay sensor kinase activity"/>
    <property type="evidence" value="ECO:0007669"/>
    <property type="project" value="InterPro"/>
</dbReference>
<evidence type="ECO:0000256" key="10">
    <source>
        <dbReference type="ARBA" id="ARBA00023136"/>
    </source>
</evidence>
<evidence type="ECO:0000256" key="11">
    <source>
        <dbReference type="SAM" id="Phobius"/>
    </source>
</evidence>
<dbReference type="SUPFAM" id="SSF158472">
    <property type="entry name" value="HAMP domain-like"/>
    <property type="match status" value="1"/>
</dbReference>
<dbReference type="InterPro" id="IPR003660">
    <property type="entry name" value="HAMP_dom"/>
</dbReference>
<feature type="transmembrane region" description="Helical" evidence="11">
    <location>
        <begin position="6"/>
        <end position="28"/>
    </location>
</feature>